<evidence type="ECO:0000256" key="1">
    <source>
        <dbReference type="SAM" id="Phobius"/>
    </source>
</evidence>
<dbReference type="AlphaFoldDB" id="D7C0T8"/>
<sequence length="40" mass="4466">MRKGFIGTVDKNLYYSVLFVFVERCLISGLTAGGVKRIIT</sequence>
<keyword evidence="1" id="KW-1133">Transmembrane helix</keyword>
<evidence type="ECO:0000313" key="3">
    <source>
        <dbReference type="Proteomes" id="UP000000377"/>
    </source>
</evidence>
<accession>D7C0T8</accession>
<dbReference type="RefSeq" id="WP_014175287.1">
    <property type="nucleotide sequence ID" value="NC_016582.1"/>
</dbReference>
<feature type="transmembrane region" description="Helical" evidence="1">
    <location>
        <begin position="12"/>
        <end position="35"/>
    </location>
</feature>
<proteinExistence type="predicted"/>
<dbReference type="EMBL" id="CP002047">
    <property type="protein sequence ID" value="ADI05810.1"/>
    <property type="molecule type" value="Genomic_DNA"/>
</dbReference>
<evidence type="ECO:0000313" key="2">
    <source>
        <dbReference type="EMBL" id="ADI05810.1"/>
    </source>
</evidence>
<keyword evidence="1" id="KW-0472">Membrane</keyword>
<gene>
    <name evidence="2" type="ordered locus">SBI_02689</name>
</gene>
<name>D7C0T8_STRBB</name>
<organism evidence="2 3">
    <name type="scientific">Streptomyces bingchenggensis (strain BCW-1)</name>
    <dbReference type="NCBI Taxonomy" id="749414"/>
    <lineage>
        <taxon>Bacteria</taxon>
        <taxon>Bacillati</taxon>
        <taxon>Actinomycetota</taxon>
        <taxon>Actinomycetes</taxon>
        <taxon>Kitasatosporales</taxon>
        <taxon>Streptomycetaceae</taxon>
        <taxon>Streptomyces</taxon>
    </lineage>
</organism>
<protein>
    <submittedName>
        <fullName evidence="2">Uncharacterized protein</fullName>
    </submittedName>
</protein>
<reference evidence="2 3" key="1">
    <citation type="journal article" date="2010" name="J. Bacteriol.">
        <title>Genome sequence of the milbemycin-producing bacterium Streptomyces bingchenggensis.</title>
        <authorList>
            <person name="Wang X.J."/>
            <person name="Yan Y.J."/>
            <person name="Zhang B."/>
            <person name="An J."/>
            <person name="Wang J.J."/>
            <person name="Tian J."/>
            <person name="Jiang L."/>
            <person name="Chen Y.H."/>
            <person name="Huang S.X."/>
            <person name="Yin M."/>
            <person name="Zhang J."/>
            <person name="Gao A.L."/>
            <person name="Liu C.X."/>
            <person name="Zhu Z.X."/>
            <person name="Xiang W.S."/>
        </authorList>
    </citation>
    <scope>NUCLEOTIDE SEQUENCE [LARGE SCALE GENOMIC DNA]</scope>
    <source>
        <strain evidence="2 3">BCW-1</strain>
    </source>
</reference>
<dbReference type="Proteomes" id="UP000000377">
    <property type="component" value="Chromosome"/>
</dbReference>
<dbReference type="KEGG" id="sbh:SBI_02689"/>
<dbReference type="PATRIC" id="fig|749414.3.peg.2783"/>
<dbReference type="HOGENOM" id="CLU_3296929_0_0_11"/>
<keyword evidence="1" id="KW-0812">Transmembrane</keyword>
<keyword evidence="3" id="KW-1185">Reference proteome</keyword>